<feature type="domain" description="MSP" evidence="3">
    <location>
        <begin position="295"/>
        <end position="414"/>
    </location>
</feature>
<name>A0A9J6C4Q5_POLVA</name>
<evidence type="ECO:0000259" key="2">
    <source>
        <dbReference type="PROSITE" id="PS50191"/>
    </source>
</evidence>
<dbReference type="InterPro" id="IPR008962">
    <property type="entry name" value="PapD-like_sf"/>
</dbReference>
<accession>A0A9J6C4Q5</accession>
<keyword evidence="5" id="KW-1185">Reference proteome</keyword>
<dbReference type="OrthoDB" id="75724at2759"/>
<organism evidence="4 5">
    <name type="scientific">Polypedilum vanderplanki</name>
    <name type="common">Sleeping chironomid midge</name>
    <dbReference type="NCBI Taxonomy" id="319348"/>
    <lineage>
        <taxon>Eukaryota</taxon>
        <taxon>Metazoa</taxon>
        <taxon>Ecdysozoa</taxon>
        <taxon>Arthropoda</taxon>
        <taxon>Hexapoda</taxon>
        <taxon>Insecta</taxon>
        <taxon>Pterygota</taxon>
        <taxon>Neoptera</taxon>
        <taxon>Endopterygota</taxon>
        <taxon>Diptera</taxon>
        <taxon>Nematocera</taxon>
        <taxon>Chironomoidea</taxon>
        <taxon>Chironomidae</taxon>
        <taxon>Chironominae</taxon>
        <taxon>Polypedilum</taxon>
        <taxon>Polypedilum</taxon>
    </lineage>
</organism>
<dbReference type="CDD" id="cd00170">
    <property type="entry name" value="SEC14"/>
    <property type="match status" value="1"/>
</dbReference>
<dbReference type="PROSITE" id="PS50202">
    <property type="entry name" value="MSP"/>
    <property type="match status" value="1"/>
</dbReference>
<dbReference type="GO" id="GO:0140284">
    <property type="term" value="C:endoplasmic reticulum-endosome membrane contact site"/>
    <property type="evidence" value="ECO:0007669"/>
    <property type="project" value="TreeGrafter"/>
</dbReference>
<dbReference type="PANTHER" id="PTHR46384:SF1">
    <property type="entry name" value="MOTILE SPERM DOMAIN-CONTAINING PROTEIN 2"/>
    <property type="match status" value="1"/>
</dbReference>
<dbReference type="Gene3D" id="3.40.525.10">
    <property type="entry name" value="CRAL-TRIO lipid binding domain"/>
    <property type="match status" value="1"/>
</dbReference>
<reference evidence="4" key="1">
    <citation type="submission" date="2021-03" db="EMBL/GenBank/DDBJ databases">
        <title>Chromosome level genome of the anhydrobiotic midge Polypedilum vanderplanki.</title>
        <authorList>
            <person name="Yoshida Y."/>
            <person name="Kikawada T."/>
            <person name="Gusev O."/>
        </authorList>
    </citation>
    <scope>NUCLEOTIDE SEQUENCE</scope>
    <source>
        <strain evidence="4">NIAS01</strain>
        <tissue evidence="4">Whole body or cell culture</tissue>
    </source>
</reference>
<dbReference type="InterPro" id="IPR053012">
    <property type="entry name" value="ER-organelle_contact"/>
</dbReference>
<dbReference type="Pfam" id="PF00635">
    <property type="entry name" value="Motile_Sperm"/>
    <property type="match status" value="1"/>
</dbReference>
<evidence type="ECO:0000313" key="4">
    <source>
        <dbReference type="EMBL" id="KAG5676877.1"/>
    </source>
</evidence>
<dbReference type="SUPFAM" id="SSF52087">
    <property type="entry name" value="CRAL/TRIO domain"/>
    <property type="match status" value="1"/>
</dbReference>
<dbReference type="SUPFAM" id="SSF49354">
    <property type="entry name" value="PapD-like"/>
    <property type="match status" value="1"/>
</dbReference>
<proteinExistence type="predicted"/>
<evidence type="ECO:0000256" key="1">
    <source>
        <dbReference type="SAM" id="Phobius"/>
    </source>
</evidence>
<dbReference type="InterPro" id="IPR013783">
    <property type="entry name" value="Ig-like_fold"/>
</dbReference>
<gene>
    <name evidence="4" type="ORF">PVAND_006683</name>
</gene>
<dbReference type="InterPro" id="IPR036865">
    <property type="entry name" value="CRAL-TRIO_dom_sf"/>
</dbReference>
<dbReference type="InterPro" id="IPR001251">
    <property type="entry name" value="CRAL-TRIO_dom"/>
</dbReference>
<dbReference type="InterPro" id="IPR036273">
    <property type="entry name" value="CRAL/TRIO_N_dom_sf"/>
</dbReference>
<sequence length="528" mass="60994">MVQIINDQEKTESINNLRKLILNKIDRGEDQSVEGFHPSDIERINKDYWLTNFLEYHDYNVKDALKQCWDTLEWRKKIGINDISESSVRRDYLLDGNIYTRGFDTDGKLIMFFRIRIYVCGSKTIENLRTYLLYWIERGQRESNGDKVTIVFDMIETGMKNIDMEYMRLMIGILKNYYPNSLNYLLVYDMPWILNGVFQLIKGLLPKKVVERLRFINAKNVRQYINDQYIPYEWGGSDKYELKFESEVTKSQDYNNNENVSTIIHRKVHFAQTESPISEISNSSYETQQNHYGDMLQLTPAETIIFQKNNNNEYAGNVELLNISKKAVTYKVKTTAPDKFRVRPSSGTLSPGNSATINVVVQKGVVIQPINKDKFLVMSMVLEGESQTNDEIASMWKEVTASSPDVEQHRLKCAMPANVTTAAIINNNIDGISDYFLDGSSNTTSNIIHSATHHNGTKQATLSHSQQQHLQITVDRLSDCVNHMQHQVKSLQSLQWITIFIFIMLSIAIVYILKMEIQNSNSQYCIDK</sequence>
<evidence type="ECO:0000313" key="5">
    <source>
        <dbReference type="Proteomes" id="UP001107558"/>
    </source>
</evidence>
<dbReference type="SUPFAM" id="SSF46938">
    <property type="entry name" value="CRAL/TRIO N-terminal domain"/>
    <property type="match status" value="1"/>
</dbReference>
<comment type="caution">
    <text evidence="4">The sequence shown here is derived from an EMBL/GenBank/DDBJ whole genome shotgun (WGS) entry which is preliminary data.</text>
</comment>
<dbReference type="PROSITE" id="PS50191">
    <property type="entry name" value="CRAL_TRIO"/>
    <property type="match status" value="1"/>
</dbReference>
<dbReference type="Pfam" id="PF00650">
    <property type="entry name" value="CRAL_TRIO"/>
    <property type="match status" value="1"/>
</dbReference>
<dbReference type="Proteomes" id="UP001107558">
    <property type="component" value="Chromosome 2"/>
</dbReference>
<protein>
    <recommendedName>
        <fullName evidence="6">Motile sperm domain-containing protein 2</fullName>
    </recommendedName>
</protein>
<dbReference type="EMBL" id="JADBJN010000002">
    <property type="protein sequence ID" value="KAG5676877.1"/>
    <property type="molecule type" value="Genomic_DNA"/>
</dbReference>
<evidence type="ECO:0000259" key="3">
    <source>
        <dbReference type="PROSITE" id="PS50202"/>
    </source>
</evidence>
<keyword evidence="1" id="KW-0472">Membrane</keyword>
<evidence type="ECO:0008006" key="6">
    <source>
        <dbReference type="Google" id="ProtNLM"/>
    </source>
</evidence>
<dbReference type="PANTHER" id="PTHR46384">
    <property type="entry name" value="MOTILE SPERM DOMAIN-CONTAINING PROTEIN 2"/>
    <property type="match status" value="1"/>
</dbReference>
<keyword evidence="1" id="KW-1133">Transmembrane helix</keyword>
<feature type="domain" description="CRAL-TRIO" evidence="2">
    <location>
        <begin position="85"/>
        <end position="242"/>
    </location>
</feature>
<feature type="transmembrane region" description="Helical" evidence="1">
    <location>
        <begin position="494"/>
        <end position="513"/>
    </location>
</feature>
<dbReference type="Gene3D" id="2.60.40.10">
    <property type="entry name" value="Immunoglobulins"/>
    <property type="match status" value="1"/>
</dbReference>
<dbReference type="GO" id="GO:0012505">
    <property type="term" value="C:endomembrane system"/>
    <property type="evidence" value="ECO:0007669"/>
    <property type="project" value="TreeGrafter"/>
</dbReference>
<dbReference type="SMART" id="SM00516">
    <property type="entry name" value="SEC14"/>
    <property type="match status" value="1"/>
</dbReference>
<dbReference type="AlphaFoldDB" id="A0A9J6C4Q5"/>
<dbReference type="InterPro" id="IPR000535">
    <property type="entry name" value="MSP_dom"/>
</dbReference>
<keyword evidence="1" id="KW-0812">Transmembrane</keyword>